<dbReference type="EMBL" id="WHPC01000061">
    <property type="protein sequence ID" value="MPV38058.1"/>
    <property type="molecule type" value="Genomic_DNA"/>
</dbReference>
<sequence length="325" mass="36394">MATANLPGIERIAGGQDQAITRQQLLEHGATPNWISRQVRNRRWQRVFRGVYVIHTGPLQWRTRARAALLYLGEGAALSHISAAFHHGLRDRPGRVIHVSVPSNRRPAPQRGLVIHLRDAMPPAWGRLRAISPVSTVLDLADDPSVHEDDVVGLVCALARRSIPLSALMKELRARKRVRHRALLKDLVTAVKLGVESPLEYRYHRVEHSHGLPRSTLQVREVLDELWLRADCRYLKLGVRVELDGQLAHPNGRTDADVWRDNAALIGAVEITLRYRWHHLVVTPCEVARQVALALIARGWTGRPRRCSPGCAVGDLADPPAGSRR</sequence>
<dbReference type="RefSeq" id="WP_152196400.1">
    <property type="nucleotide sequence ID" value="NZ_VUKD01000005.1"/>
</dbReference>
<organism evidence="1 2">
    <name type="scientific">Georgenia subflava</name>
    <dbReference type="NCBI Taxonomy" id="1622177"/>
    <lineage>
        <taxon>Bacteria</taxon>
        <taxon>Bacillati</taxon>
        <taxon>Actinomycetota</taxon>
        <taxon>Actinomycetes</taxon>
        <taxon>Micrococcales</taxon>
        <taxon>Bogoriellaceae</taxon>
        <taxon>Georgenia</taxon>
    </lineage>
</organism>
<name>A0A6N7ELS1_9MICO</name>
<evidence type="ECO:0008006" key="3">
    <source>
        <dbReference type="Google" id="ProtNLM"/>
    </source>
</evidence>
<dbReference type="OrthoDB" id="5146042at2"/>
<evidence type="ECO:0000313" key="2">
    <source>
        <dbReference type="Proteomes" id="UP000437709"/>
    </source>
</evidence>
<dbReference type="Proteomes" id="UP000437709">
    <property type="component" value="Unassembled WGS sequence"/>
</dbReference>
<proteinExistence type="predicted"/>
<accession>A0A6N7ELS1</accession>
<gene>
    <name evidence="1" type="ORF">GB881_13560</name>
</gene>
<reference evidence="1 2" key="1">
    <citation type="submission" date="2019-10" db="EMBL/GenBank/DDBJ databases">
        <title>Georgenia wutianyii sp. nov. and Georgenia yuyongxinii sp. nov. isolated from plateau pika (Ochotona curzoniae) in the Qinghai-Tibet plateau of China.</title>
        <authorList>
            <person name="Tian Z."/>
        </authorList>
    </citation>
    <scope>NUCLEOTIDE SEQUENCE [LARGE SCALE GENOMIC DNA]</scope>
    <source>
        <strain evidence="1 2">JCM 19765</strain>
    </source>
</reference>
<dbReference type="AlphaFoldDB" id="A0A6N7ELS1"/>
<protein>
    <recommendedName>
        <fullName evidence="3">DUF559 domain-containing protein</fullName>
    </recommendedName>
</protein>
<comment type="caution">
    <text evidence="1">The sequence shown here is derived from an EMBL/GenBank/DDBJ whole genome shotgun (WGS) entry which is preliminary data.</text>
</comment>
<keyword evidence="2" id="KW-1185">Reference proteome</keyword>
<evidence type="ECO:0000313" key="1">
    <source>
        <dbReference type="EMBL" id="MPV38058.1"/>
    </source>
</evidence>